<keyword evidence="6" id="KW-0030">Aminoacyl-tRNA synthetase</keyword>
<dbReference type="GO" id="GO:0006438">
    <property type="term" value="P:valyl-tRNA aminoacylation"/>
    <property type="evidence" value="ECO:0007669"/>
    <property type="project" value="InterPro"/>
</dbReference>
<dbReference type="EC" id="6.1.1.9" evidence="1"/>
<evidence type="ECO:0000259" key="8">
    <source>
        <dbReference type="Pfam" id="PF00133"/>
    </source>
</evidence>
<evidence type="ECO:0000256" key="5">
    <source>
        <dbReference type="ARBA" id="ARBA00022917"/>
    </source>
</evidence>
<dbReference type="PANTHER" id="PTHR11946:SF93">
    <property type="entry name" value="VALINE--TRNA LIGASE, CHLOROPLASTIC_MITOCHONDRIAL 2"/>
    <property type="match status" value="1"/>
</dbReference>
<evidence type="ECO:0000256" key="4">
    <source>
        <dbReference type="ARBA" id="ARBA00022840"/>
    </source>
</evidence>
<organism evidence="9">
    <name type="scientific">Cacopsylla melanoneura</name>
    <dbReference type="NCBI Taxonomy" id="428564"/>
    <lineage>
        <taxon>Eukaryota</taxon>
        <taxon>Metazoa</taxon>
        <taxon>Ecdysozoa</taxon>
        <taxon>Arthropoda</taxon>
        <taxon>Hexapoda</taxon>
        <taxon>Insecta</taxon>
        <taxon>Pterygota</taxon>
        <taxon>Neoptera</taxon>
        <taxon>Paraneoptera</taxon>
        <taxon>Hemiptera</taxon>
        <taxon>Sternorrhyncha</taxon>
        <taxon>Psylloidea</taxon>
        <taxon>Psyllidae</taxon>
        <taxon>Psyllinae</taxon>
        <taxon>Cacopsylla</taxon>
    </lineage>
</organism>
<keyword evidence="2 9" id="KW-0436">Ligase</keyword>
<dbReference type="InterPro" id="IPR014729">
    <property type="entry name" value="Rossmann-like_a/b/a_fold"/>
</dbReference>
<dbReference type="SUPFAM" id="SSF52374">
    <property type="entry name" value="Nucleotidylyl transferase"/>
    <property type="match status" value="1"/>
</dbReference>
<evidence type="ECO:0000256" key="2">
    <source>
        <dbReference type="ARBA" id="ARBA00022598"/>
    </source>
</evidence>
<dbReference type="InterPro" id="IPR001412">
    <property type="entry name" value="aa-tRNA-synth_I_CS"/>
</dbReference>
<dbReference type="AlphaFoldDB" id="A0A8D8VTA0"/>
<sequence>MWYVVLGLKKIKKIEKKTYKTWEKKGYFKPQKNIFKKNFSIIIPPPNITGNLHIGHALQQTIIDITARYNRMKGKNVLLKVGTDHAGIATQIMILKKIKTKKSKKFLIKKTWLWKKKIVNIINNQIRRLGISVDWSNEIFTMNNIFSNAVKKIFINLFFFYNNKNFFFYLKFCFFFD</sequence>
<reference evidence="9" key="1">
    <citation type="submission" date="2021-05" db="EMBL/GenBank/DDBJ databases">
        <authorList>
            <person name="Alioto T."/>
            <person name="Alioto T."/>
            <person name="Gomez Garrido J."/>
        </authorList>
    </citation>
    <scope>NUCLEOTIDE SEQUENCE</scope>
</reference>
<dbReference type="GO" id="GO:0005829">
    <property type="term" value="C:cytosol"/>
    <property type="evidence" value="ECO:0007669"/>
    <property type="project" value="TreeGrafter"/>
</dbReference>
<dbReference type="PANTHER" id="PTHR11946">
    <property type="entry name" value="VALYL-TRNA SYNTHETASES"/>
    <property type="match status" value="1"/>
</dbReference>
<dbReference type="InterPro" id="IPR002303">
    <property type="entry name" value="Valyl-tRNA_ligase"/>
</dbReference>
<keyword evidence="4" id="KW-0067">ATP-binding</keyword>
<evidence type="ECO:0000256" key="3">
    <source>
        <dbReference type="ARBA" id="ARBA00022741"/>
    </source>
</evidence>
<dbReference type="InterPro" id="IPR002300">
    <property type="entry name" value="aa-tRNA-synth_Ia"/>
</dbReference>
<name>A0A8D8VTA0_9HEMI</name>
<keyword evidence="5" id="KW-0648">Protein biosynthesis</keyword>
<dbReference type="Pfam" id="PF00133">
    <property type="entry name" value="tRNA-synt_1"/>
    <property type="match status" value="1"/>
</dbReference>
<keyword evidence="3" id="KW-0547">Nucleotide-binding</keyword>
<evidence type="ECO:0000256" key="7">
    <source>
        <dbReference type="ARBA" id="ARBA00029936"/>
    </source>
</evidence>
<proteinExistence type="predicted"/>
<evidence type="ECO:0000313" key="9">
    <source>
        <dbReference type="EMBL" id="CAG6632855.1"/>
    </source>
</evidence>
<dbReference type="PROSITE" id="PS00178">
    <property type="entry name" value="AA_TRNA_LIGASE_I"/>
    <property type="match status" value="1"/>
</dbReference>
<dbReference type="Gene3D" id="3.40.50.620">
    <property type="entry name" value="HUPs"/>
    <property type="match status" value="1"/>
</dbReference>
<evidence type="ECO:0000256" key="6">
    <source>
        <dbReference type="ARBA" id="ARBA00023146"/>
    </source>
</evidence>
<feature type="domain" description="Aminoacyl-tRNA synthetase class Ia" evidence="8">
    <location>
        <begin position="18"/>
        <end position="158"/>
    </location>
</feature>
<accession>A0A8D8VTA0</accession>
<protein>
    <recommendedName>
        <fullName evidence="1">valine--tRNA ligase</fullName>
        <ecNumber evidence="1">6.1.1.9</ecNumber>
    </recommendedName>
    <alternativeName>
        <fullName evidence="7">Valyl-tRNA synthetase</fullName>
    </alternativeName>
</protein>
<dbReference type="GO" id="GO:0005524">
    <property type="term" value="F:ATP binding"/>
    <property type="evidence" value="ECO:0007669"/>
    <property type="project" value="UniProtKB-KW"/>
</dbReference>
<dbReference type="GO" id="GO:0004832">
    <property type="term" value="F:valine-tRNA ligase activity"/>
    <property type="evidence" value="ECO:0007669"/>
    <property type="project" value="UniProtKB-EC"/>
</dbReference>
<dbReference type="EMBL" id="HBUF01080872">
    <property type="protein sequence ID" value="CAG6632855.1"/>
    <property type="molecule type" value="Transcribed_RNA"/>
</dbReference>
<evidence type="ECO:0000256" key="1">
    <source>
        <dbReference type="ARBA" id="ARBA00013169"/>
    </source>
</evidence>